<evidence type="ECO:0000256" key="1">
    <source>
        <dbReference type="ARBA" id="ARBA00005086"/>
    </source>
</evidence>
<keyword evidence="5" id="KW-0520">NAD</keyword>
<dbReference type="GO" id="GO:0008691">
    <property type="term" value="F:3-hydroxybutyryl-CoA dehydrogenase activity"/>
    <property type="evidence" value="ECO:0007669"/>
    <property type="project" value="UniProtKB-EC"/>
</dbReference>
<evidence type="ECO:0000256" key="5">
    <source>
        <dbReference type="PIRSR" id="PIRSR000105-2"/>
    </source>
</evidence>
<dbReference type="RefSeq" id="WP_128519730.1">
    <property type="nucleotide sequence ID" value="NZ_CAUWBR010000019.1"/>
</dbReference>
<dbReference type="PANTHER" id="PTHR48075">
    <property type="entry name" value="3-HYDROXYACYL-COA DEHYDROGENASE FAMILY PROTEIN"/>
    <property type="match status" value="1"/>
</dbReference>
<keyword evidence="3 8" id="KW-0560">Oxidoreductase</keyword>
<dbReference type="FunFam" id="3.40.50.720:FF:000009">
    <property type="entry name" value="Fatty oxidation complex, alpha subunit"/>
    <property type="match status" value="1"/>
</dbReference>
<dbReference type="PROSITE" id="PS00067">
    <property type="entry name" value="3HCDH"/>
    <property type="match status" value="1"/>
</dbReference>
<gene>
    <name evidence="8" type="ORF">EDX97_03135</name>
</gene>
<reference evidence="8 9" key="1">
    <citation type="submission" date="2018-11" db="EMBL/GenBank/DDBJ databases">
        <title>Clostridium sp. nov., a member of the family Erysipelotrichaceae isolated from pig faeces.</title>
        <authorList>
            <person name="Chang Y.-H."/>
        </authorList>
    </citation>
    <scope>NUCLEOTIDE SEQUENCE [LARGE SCALE GENOMIC DNA]</scope>
    <source>
        <strain evidence="8 9">YH-panp20</strain>
    </source>
</reference>
<feature type="binding site" evidence="5">
    <location>
        <position position="140"/>
    </location>
    <ligand>
        <name>NAD(+)</name>
        <dbReference type="ChEBI" id="CHEBI:57540"/>
    </ligand>
</feature>
<dbReference type="EMBL" id="RJQC01000001">
    <property type="protein sequence ID" value="RNM31567.1"/>
    <property type="molecule type" value="Genomic_DNA"/>
</dbReference>
<comment type="similarity">
    <text evidence="2">Belongs to the 3-hydroxyacyl-CoA dehydrogenase family.</text>
</comment>
<dbReference type="InterPro" id="IPR022694">
    <property type="entry name" value="3-OHacyl-CoA_DH"/>
</dbReference>
<evidence type="ECO:0000259" key="6">
    <source>
        <dbReference type="Pfam" id="PF00725"/>
    </source>
</evidence>
<evidence type="ECO:0000313" key="8">
    <source>
        <dbReference type="EMBL" id="RNM31567.1"/>
    </source>
</evidence>
<dbReference type="SUPFAM" id="SSF48179">
    <property type="entry name" value="6-phosphogluconate dehydrogenase C-terminal domain-like"/>
    <property type="match status" value="1"/>
</dbReference>
<proteinExistence type="inferred from homology"/>
<dbReference type="Gene3D" id="1.10.1040.10">
    <property type="entry name" value="N-(1-d-carboxylethyl)-l-norvaline Dehydrogenase, domain 2"/>
    <property type="match status" value="1"/>
</dbReference>
<dbReference type="PANTHER" id="PTHR48075:SF5">
    <property type="entry name" value="3-HYDROXYBUTYRYL-COA DEHYDROGENASE"/>
    <property type="match status" value="1"/>
</dbReference>
<feature type="binding site" evidence="5">
    <location>
        <begin position="8"/>
        <end position="13"/>
    </location>
    <ligand>
        <name>NAD(+)</name>
        <dbReference type="ChEBI" id="CHEBI:57540"/>
    </ligand>
</feature>
<dbReference type="Pfam" id="PF02737">
    <property type="entry name" value="3HCDH_N"/>
    <property type="match status" value="1"/>
</dbReference>
<feature type="binding site" evidence="5">
    <location>
        <position position="96"/>
    </location>
    <ligand>
        <name>NAD(+)</name>
        <dbReference type="ChEBI" id="CHEBI:57540"/>
    </ligand>
</feature>
<feature type="binding site" evidence="5">
    <location>
        <position position="91"/>
    </location>
    <ligand>
        <name>NAD(+)</name>
        <dbReference type="ChEBI" id="CHEBI:57540"/>
    </ligand>
</feature>
<dbReference type="Gene3D" id="3.40.50.720">
    <property type="entry name" value="NAD(P)-binding Rossmann-like Domain"/>
    <property type="match status" value="1"/>
</dbReference>
<evidence type="ECO:0000313" key="9">
    <source>
        <dbReference type="Proteomes" id="UP000276568"/>
    </source>
</evidence>
<accession>A0A3N0I3S3</accession>
<keyword evidence="9" id="KW-1185">Reference proteome</keyword>
<evidence type="ECO:0000259" key="7">
    <source>
        <dbReference type="Pfam" id="PF02737"/>
    </source>
</evidence>
<dbReference type="Proteomes" id="UP000276568">
    <property type="component" value="Unassembled WGS sequence"/>
</dbReference>
<dbReference type="InterPro" id="IPR006176">
    <property type="entry name" value="3-OHacyl-CoA_DH_NAD-bd"/>
</dbReference>
<evidence type="ECO:0000256" key="2">
    <source>
        <dbReference type="ARBA" id="ARBA00009463"/>
    </source>
</evidence>
<sequence length="280" mass="29982">MSKIGVIGAGTMGQGIAQAFAAAGNQVTVCDIKIEWAQNGINKIGAKLDKLVSRGKIAEDAANSIKANLTAGESDYSGLADVDFVVEAVLEQVKVKQDLFKTLDGICKDSTIFCSNTSSLSITEIANGVKHEVIGMHFFNPADRMKLIEVIRGGATKDETVQAVKELSEQIGKTPVEVNEAPGFVVNRILVPMINEGVFVLQEGVASAKDIDTAMKLGANHPMGPLELGDLIGLDIVLDVMDVLYNETGDSKYRACTLLRKMVRAGKLGRKTGEGFYKYN</sequence>
<protein>
    <submittedName>
        <fullName evidence="8">3-hydroxybutyryl-CoA dehydrogenase</fullName>
        <ecNumber evidence="8">1.1.1.157</ecNumber>
    </submittedName>
</protein>
<dbReference type="InterPro" id="IPR006180">
    <property type="entry name" value="3-OHacyl-CoA_DH_CS"/>
</dbReference>
<feature type="domain" description="3-hydroxyacyl-CoA dehydrogenase NAD binding" evidence="7">
    <location>
        <begin position="3"/>
        <end position="180"/>
    </location>
</feature>
<dbReference type="InterPro" id="IPR013328">
    <property type="entry name" value="6PGD_dom2"/>
</dbReference>
<feature type="binding site" evidence="5">
    <location>
        <position position="31"/>
    </location>
    <ligand>
        <name>NAD(+)</name>
        <dbReference type="ChEBI" id="CHEBI:57540"/>
    </ligand>
</feature>
<feature type="domain" description="3-hydroxyacyl-CoA dehydrogenase C-terminal" evidence="6">
    <location>
        <begin position="183"/>
        <end position="279"/>
    </location>
</feature>
<dbReference type="Pfam" id="PF00725">
    <property type="entry name" value="3HCDH"/>
    <property type="match status" value="1"/>
</dbReference>
<dbReference type="EC" id="1.1.1.157" evidence="8"/>
<feature type="binding site" evidence="5">
    <location>
        <position position="271"/>
    </location>
    <ligand>
        <name>NAD(+)</name>
        <dbReference type="ChEBI" id="CHEBI:57540"/>
    </ligand>
</feature>
<name>A0A3N0I3S3_9FIRM</name>
<evidence type="ECO:0000256" key="3">
    <source>
        <dbReference type="ARBA" id="ARBA00023002"/>
    </source>
</evidence>
<dbReference type="GO" id="GO:0006635">
    <property type="term" value="P:fatty acid beta-oxidation"/>
    <property type="evidence" value="ECO:0007669"/>
    <property type="project" value="TreeGrafter"/>
</dbReference>
<dbReference type="PIRSF" id="PIRSF000105">
    <property type="entry name" value="HCDH"/>
    <property type="match status" value="1"/>
</dbReference>
<dbReference type="InterPro" id="IPR006108">
    <property type="entry name" value="3HC_DH_C"/>
</dbReference>
<feature type="binding site" evidence="5">
    <location>
        <position position="118"/>
    </location>
    <ligand>
        <name>NAD(+)</name>
        <dbReference type="ChEBI" id="CHEBI:57540"/>
    </ligand>
</feature>
<comment type="pathway">
    <text evidence="1">Lipid metabolism; butanoate metabolism.</text>
</comment>
<comment type="caution">
    <text evidence="8">The sequence shown here is derived from an EMBL/GenBank/DDBJ whole genome shotgun (WGS) entry which is preliminary data.</text>
</comment>
<dbReference type="SUPFAM" id="SSF51735">
    <property type="entry name" value="NAD(P)-binding Rossmann-fold domains"/>
    <property type="match status" value="1"/>
</dbReference>
<organism evidence="8 9">
    <name type="scientific">Absicoccus porci</name>
    <dbReference type="NCBI Taxonomy" id="2486576"/>
    <lineage>
        <taxon>Bacteria</taxon>
        <taxon>Bacillati</taxon>
        <taxon>Bacillota</taxon>
        <taxon>Erysipelotrichia</taxon>
        <taxon>Erysipelotrichales</taxon>
        <taxon>Erysipelotrichaceae</taxon>
        <taxon>Absicoccus</taxon>
    </lineage>
</organism>
<dbReference type="InterPro" id="IPR036291">
    <property type="entry name" value="NAD(P)-bd_dom_sf"/>
</dbReference>
<evidence type="ECO:0000256" key="4">
    <source>
        <dbReference type="PIRSR" id="PIRSR000105-1"/>
    </source>
</evidence>
<dbReference type="GO" id="GO:0070403">
    <property type="term" value="F:NAD+ binding"/>
    <property type="evidence" value="ECO:0007669"/>
    <property type="project" value="InterPro"/>
</dbReference>
<dbReference type="GO" id="GO:0019605">
    <property type="term" value="P:butyrate metabolic process"/>
    <property type="evidence" value="ECO:0007669"/>
    <property type="project" value="UniProtKB-UniPathway"/>
</dbReference>
<dbReference type="UniPathway" id="UPA00863"/>
<dbReference type="OrthoDB" id="9771883at2"/>
<dbReference type="InterPro" id="IPR008927">
    <property type="entry name" value="6-PGluconate_DH-like_C_sf"/>
</dbReference>
<feature type="site" description="Important for catalytic activity" evidence="4">
    <location>
        <position position="137"/>
    </location>
</feature>
<dbReference type="AlphaFoldDB" id="A0A3N0I3S3"/>